<name>A0A9Q1HHU3_HOLLE</name>
<comment type="caution">
    <text evidence="6">The sequence shown here is derived from an EMBL/GenBank/DDBJ whole genome shotgun (WGS) entry which is preliminary data.</text>
</comment>
<dbReference type="GO" id="GO:0002020">
    <property type="term" value="F:protease binding"/>
    <property type="evidence" value="ECO:0007669"/>
    <property type="project" value="TreeGrafter"/>
</dbReference>
<dbReference type="SMART" id="SM00206">
    <property type="entry name" value="NTR"/>
    <property type="match status" value="1"/>
</dbReference>
<keyword evidence="7" id="KW-1185">Reference proteome</keyword>
<feature type="disulfide bond" evidence="4">
    <location>
        <begin position="37"/>
        <end position="125"/>
    </location>
</feature>
<reference evidence="6" key="1">
    <citation type="submission" date="2021-10" db="EMBL/GenBank/DDBJ databases">
        <title>Tropical sea cucumber genome reveals ecological adaptation and Cuvierian tubules defense mechanism.</title>
        <authorList>
            <person name="Chen T."/>
        </authorList>
    </citation>
    <scope>NUCLEOTIDE SEQUENCE</scope>
    <source>
        <strain evidence="6">Nanhai2018</strain>
        <tissue evidence="6">Muscle</tissue>
    </source>
</reference>
<proteinExistence type="predicted"/>
<evidence type="ECO:0000256" key="5">
    <source>
        <dbReference type="SAM" id="SignalP"/>
    </source>
</evidence>
<feature type="chain" id="PRO_5040269757" evidence="5">
    <location>
        <begin position="23"/>
        <end position="261"/>
    </location>
</feature>
<protein>
    <submittedName>
        <fullName evidence="6">Uncharacterized protein</fullName>
    </submittedName>
</protein>
<dbReference type="PANTHER" id="PTHR11844:SF33">
    <property type="entry name" value="TISSUE INHIBITOR OF METALLOPROTEINASE"/>
    <property type="match status" value="1"/>
</dbReference>
<dbReference type="AlphaFoldDB" id="A0A9Q1HHU3"/>
<dbReference type="GO" id="GO:0008191">
    <property type="term" value="F:metalloendopeptidase inhibitor activity"/>
    <property type="evidence" value="ECO:0007669"/>
    <property type="project" value="InterPro"/>
</dbReference>
<feature type="disulfide bond" evidence="4">
    <location>
        <begin position="27"/>
        <end position="100"/>
    </location>
</feature>
<dbReference type="GO" id="GO:0005615">
    <property type="term" value="C:extracellular space"/>
    <property type="evidence" value="ECO:0007669"/>
    <property type="project" value="TreeGrafter"/>
</dbReference>
<dbReference type="InterPro" id="IPR001820">
    <property type="entry name" value="TIMP"/>
</dbReference>
<dbReference type="EMBL" id="JAIZAY010000002">
    <property type="protein sequence ID" value="KAJ8047174.1"/>
    <property type="molecule type" value="Genomic_DNA"/>
</dbReference>
<gene>
    <name evidence="6" type="ORF">HOLleu_06100</name>
</gene>
<evidence type="ECO:0000313" key="7">
    <source>
        <dbReference type="Proteomes" id="UP001152320"/>
    </source>
</evidence>
<feature type="binding site" evidence="3">
    <location>
        <position position="25"/>
    </location>
    <ligand>
        <name>Zn(2+)</name>
        <dbReference type="ChEBI" id="CHEBI:29105"/>
        <note>ligand shared with metalloproteinase partner</note>
    </ligand>
</feature>
<dbReference type="OrthoDB" id="6041373at2759"/>
<evidence type="ECO:0000256" key="4">
    <source>
        <dbReference type="PIRSR" id="PIRSR601820-3"/>
    </source>
</evidence>
<dbReference type="Proteomes" id="UP001152320">
    <property type="component" value="Chromosome 2"/>
</dbReference>
<sequence>MMIPYRLLLLWVTLCSFGGEAADECGCPVYHPQQAMCNSDFAFMVSVETGEESPLPYQPEERYVQTHYKYNVTVYQVLMPESLSYLEGDNVMMWTLNNWCEFHKKLTTITDLQMKGLTSEYRKHCDQCQISGVQGTVEHSRDDLTALELFPGARSKFWTLDVGCFFNPAASVHNLVKDCESEVSFCKFDHEKGGCMWDLNKEFLDCFKKRGMTVSYRTNPNAAAVRRPSDCKYLQNKRLKKKCLRNILKNKKALKKQRNRQ</sequence>
<dbReference type="PANTHER" id="PTHR11844">
    <property type="entry name" value="METALLOPROTEASE INHIBITOR"/>
    <property type="match status" value="1"/>
</dbReference>
<dbReference type="GO" id="GO:0051045">
    <property type="term" value="P:negative regulation of membrane protein ectodomain proteolysis"/>
    <property type="evidence" value="ECO:0007669"/>
    <property type="project" value="TreeGrafter"/>
</dbReference>
<dbReference type="SUPFAM" id="SSF50242">
    <property type="entry name" value="TIMP-like"/>
    <property type="match status" value="1"/>
</dbReference>
<keyword evidence="4" id="KW-1015">Disulfide bond</keyword>
<keyword evidence="3" id="KW-0479">Metal-binding</keyword>
<dbReference type="InterPro" id="IPR008993">
    <property type="entry name" value="TIMP-like_OB-fold"/>
</dbReference>
<evidence type="ECO:0000256" key="2">
    <source>
        <dbReference type="ARBA" id="ARBA00022525"/>
    </source>
</evidence>
<keyword evidence="2" id="KW-0964">Secreted</keyword>
<dbReference type="GO" id="GO:0031012">
    <property type="term" value="C:extracellular matrix"/>
    <property type="evidence" value="ECO:0007669"/>
    <property type="project" value="TreeGrafter"/>
</dbReference>
<keyword evidence="3" id="KW-0862">Zinc</keyword>
<accession>A0A9Q1HHU3</accession>
<keyword evidence="5" id="KW-0732">Signal</keyword>
<organism evidence="6 7">
    <name type="scientific">Holothuria leucospilota</name>
    <name type="common">Black long sea cucumber</name>
    <name type="synonym">Mertensiothuria leucospilota</name>
    <dbReference type="NCBI Taxonomy" id="206669"/>
    <lineage>
        <taxon>Eukaryota</taxon>
        <taxon>Metazoa</taxon>
        <taxon>Echinodermata</taxon>
        <taxon>Eleutherozoa</taxon>
        <taxon>Echinozoa</taxon>
        <taxon>Holothuroidea</taxon>
        <taxon>Aspidochirotacea</taxon>
        <taxon>Aspidochirotida</taxon>
        <taxon>Holothuriidae</taxon>
        <taxon>Holothuria</taxon>
    </lineage>
</organism>
<evidence type="ECO:0000256" key="3">
    <source>
        <dbReference type="PIRSR" id="PIRSR601820-1"/>
    </source>
</evidence>
<comment type="subcellular location">
    <subcellularLocation>
        <location evidence="1">Secreted</location>
    </subcellularLocation>
</comment>
<feature type="signal peptide" evidence="5">
    <location>
        <begin position="1"/>
        <end position="22"/>
    </location>
</feature>
<dbReference type="GO" id="GO:0046872">
    <property type="term" value="F:metal ion binding"/>
    <property type="evidence" value="ECO:0007669"/>
    <property type="project" value="UniProtKB-KW"/>
</dbReference>
<evidence type="ECO:0000256" key="1">
    <source>
        <dbReference type="ARBA" id="ARBA00004613"/>
    </source>
</evidence>
<evidence type="ECO:0000313" key="6">
    <source>
        <dbReference type="EMBL" id="KAJ8047174.1"/>
    </source>
</evidence>